<reference evidence="2 3" key="1">
    <citation type="journal article" date="2021" name="Elife">
        <title>Chloroplast acquisition without the gene transfer in kleptoplastic sea slugs, Plakobranchus ocellatus.</title>
        <authorList>
            <person name="Maeda T."/>
            <person name="Takahashi S."/>
            <person name="Yoshida T."/>
            <person name="Shimamura S."/>
            <person name="Takaki Y."/>
            <person name="Nagai Y."/>
            <person name="Toyoda A."/>
            <person name="Suzuki Y."/>
            <person name="Arimoto A."/>
            <person name="Ishii H."/>
            <person name="Satoh N."/>
            <person name="Nishiyama T."/>
            <person name="Hasebe M."/>
            <person name="Maruyama T."/>
            <person name="Minagawa J."/>
            <person name="Obokata J."/>
            <person name="Shigenobu S."/>
        </authorList>
    </citation>
    <scope>NUCLEOTIDE SEQUENCE [LARGE SCALE GENOMIC DNA]</scope>
</reference>
<evidence type="ECO:0000256" key="1">
    <source>
        <dbReference type="SAM" id="MobiDB-lite"/>
    </source>
</evidence>
<gene>
    <name evidence="2" type="ORF">ElyMa_003705600</name>
</gene>
<dbReference type="EMBL" id="BMAT01007596">
    <property type="protein sequence ID" value="GFR67400.1"/>
    <property type="molecule type" value="Genomic_DNA"/>
</dbReference>
<protein>
    <submittedName>
        <fullName evidence="2">Uncharacterized protein</fullName>
    </submittedName>
</protein>
<accession>A0AAV4F4P5</accession>
<dbReference type="Proteomes" id="UP000762676">
    <property type="component" value="Unassembled WGS sequence"/>
</dbReference>
<proteinExistence type="predicted"/>
<comment type="caution">
    <text evidence="2">The sequence shown here is derived from an EMBL/GenBank/DDBJ whole genome shotgun (WGS) entry which is preliminary data.</text>
</comment>
<dbReference type="AlphaFoldDB" id="A0AAV4F4P5"/>
<evidence type="ECO:0000313" key="2">
    <source>
        <dbReference type="EMBL" id="GFR67400.1"/>
    </source>
</evidence>
<feature type="region of interest" description="Disordered" evidence="1">
    <location>
        <begin position="14"/>
        <end position="53"/>
    </location>
</feature>
<name>A0AAV4F4P5_9GAST</name>
<evidence type="ECO:0000313" key="3">
    <source>
        <dbReference type="Proteomes" id="UP000762676"/>
    </source>
</evidence>
<keyword evidence="3" id="KW-1185">Reference proteome</keyword>
<sequence>MGWGKSGKIAFPGQFKHGIVGNRTGGSRVRRSNPSATLPLSDIRRKGSSKSLNCKGKNMEPFVKTKGAMHYQACGGDVLCCRSEDKPDGTRSRQSCWCARAMSEDGLSPDRPALEASGRPCLYCCLLAEQ</sequence>
<organism evidence="2 3">
    <name type="scientific">Elysia marginata</name>
    <dbReference type="NCBI Taxonomy" id="1093978"/>
    <lineage>
        <taxon>Eukaryota</taxon>
        <taxon>Metazoa</taxon>
        <taxon>Spiralia</taxon>
        <taxon>Lophotrochozoa</taxon>
        <taxon>Mollusca</taxon>
        <taxon>Gastropoda</taxon>
        <taxon>Heterobranchia</taxon>
        <taxon>Euthyneura</taxon>
        <taxon>Panpulmonata</taxon>
        <taxon>Sacoglossa</taxon>
        <taxon>Placobranchoidea</taxon>
        <taxon>Plakobranchidae</taxon>
        <taxon>Elysia</taxon>
    </lineage>
</organism>